<dbReference type="Proteomes" id="UP001285855">
    <property type="component" value="Unassembled WGS sequence"/>
</dbReference>
<gene>
    <name evidence="1" type="ORF">SNF14_04245</name>
</gene>
<reference evidence="1 2" key="1">
    <citation type="submission" date="2023-11" db="EMBL/GenBank/DDBJ databases">
        <title>Winogradskyella pelagius sp. nov., isolated from coastal sediment.</title>
        <authorList>
            <person name="Li F."/>
        </authorList>
    </citation>
    <scope>NUCLEOTIDE SEQUENCE [LARGE SCALE GENOMIC DNA]</scope>
    <source>
        <strain evidence="1 2">KCTC 23502</strain>
    </source>
</reference>
<name>A0ABU5ELU4_9FLAO</name>
<dbReference type="Gene3D" id="3.30.420.250">
    <property type="match status" value="1"/>
</dbReference>
<accession>A0ABU5ELU4</accession>
<organism evidence="1 2">
    <name type="scientific">Winogradskyella aquimaris</name>
    <dbReference type="NCBI Taxonomy" id="864074"/>
    <lineage>
        <taxon>Bacteria</taxon>
        <taxon>Pseudomonadati</taxon>
        <taxon>Bacteroidota</taxon>
        <taxon>Flavobacteriia</taxon>
        <taxon>Flavobacteriales</taxon>
        <taxon>Flavobacteriaceae</taxon>
        <taxon>Winogradskyella</taxon>
    </lineage>
</organism>
<evidence type="ECO:0000313" key="2">
    <source>
        <dbReference type="Proteomes" id="UP001285855"/>
    </source>
</evidence>
<evidence type="ECO:0000313" key="1">
    <source>
        <dbReference type="EMBL" id="MDY2586533.1"/>
    </source>
</evidence>
<dbReference type="Gene3D" id="3.30.420.260">
    <property type="match status" value="1"/>
</dbReference>
<proteinExistence type="predicted"/>
<comment type="caution">
    <text evidence="1">The sequence shown here is derived from an EMBL/GenBank/DDBJ whole genome shotgun (WGS) entry which is preliminary data.</text>
</comment>
<sequence>MSKNNIKELSIQVNLNGLSFCILNRTSNTIELLQSLPFQQTLNPFDVLNRLKTELSANSSFSVEFDAVNVIHQNELSSLVPRALYNDNNKADYLKFNTKILKTDFITQDEIAVNDSINIYIPYININNYIFETFGAFTYKHSSTVLLDTLLQKSLQNADLEVHLHVNRKMLEISVIDKGQLQLFNVFEYHSKEDFIYYVLFVFEQLNLDVETTVIYLSGTINRNDDLYNVLYTYIRHVEFETLNLNYSFSELIDTEQLHNHYLILNTF</sequence>
<dbReference type="InterPro" id="IPR024213">
    <property type="entry name" value="DUF3822"/>
</dbReference>
<protein>
    <submittedName>
        <fullName evidence="1">DUF3822 family protein</fullName>
    </submittedName>
</protein>
<dbReference type="Pfam" id="PF12864">
    <property type="entry name" value="DUF3822"/>
    <property type="match status" value="1"/>
</dbReference>
<dbReference type="RefSeq" id="WP_320554906.1">
    <property type="nucleotide sequence ID" value="NZ_JAXDAE010000003.1"/>
</dbReference>
<dbReference type="EMBL" id="JAXDAE010000003">
    <property type="protein sequence ID" value="MDY2586533.1"/>
    <property type="molecule type" value="Genomic_DNA"/>
</dbReference>
<keyword evidence="2" id="KW-1185">Reference proteome</keyword>
<dbReference type="CDD" id="cd24013">
    <property type="entry name" value="ASKHA_ATPase_BT3980-like"/>
    <property type="match status" value="1"/>
</dbReference>